<protein>
    <submittedName>
        <fullName evidence="2">NACHT and WD repeat domain-containing 2</fullName>
    </submittedName>
</protein>
<evidence type="ECO:0000313" key="3">
    <source>
        <dbReference type="Proteomes" id="UP000311919"/>
    </source>
</evidence>
<gene>
    <name evidence="2" type="ORF">EWB00_006483</name>
</gene>
<sequence>MEQFSATTYFAGNKNIKMTLSDIQFLTGEKLWNRKVIEFVRKNHYEAIYQAIQKSNTLESSVLQRSYHLDSVHQIYRLNMNANMDEEAEKCFEIIQKGANLCIENNEFTLDQMEPYLESDIERYTKLIEKCPDLAKCSILIERHIQGINNLRSTMNMKELYNTTKNINNKEILFDNLIEYTEFNKSIELKHLIPNPKSIQKCFTIINKLEKNINKEQLIKLTIPIHVLNYFTNLSSKSIDIYTKLDAEKLLLTKVRLQMKQFNKKLHHHHNKQLTLNDMTWIDYLVLFVEQIIKLLKKCITHLFNDNKLFYQELQLSNEYESETHYNLLMYSTEKLNLQLHHYADITQNIDQNASSINNLHIDYNDKIMHETRNREINIIKSYLKGNSKLPGLIYGPEGCGKTSLLRWTVNYFEKFCYKSESDNQLTVTTTQPSNNLTTSIQSTIVEPIVIVCCISRTCLSTSLQSVLVQIIEQLMTKFSIQPQQQIKSLCEYAEAVRLLNTMLNYANSMKPILIIIDDIEYLYPDEHVQMFHWLSHELPNHYIRILITTSAERIVKGFIKRFGEGCCISLSACFHIQYVMNKILPKLIQDNLKELTSQQDDINIQLNQIDEELINVALQKNITPNYIKLLAEIIAVKLNGKVNITLPENLPTDLSNLFVLRLQQIHSMLKQTGLFSAALLRFIPYIACSRIGLTFHELIEILQNDSDVIQARKRLNQVYSLQHFPIGCLKHLIYSPIYGLTKYLMFTITDNRLLITFTSESYRKGALLFWGFNANDSNYSRTGLGNENFSSDENKDNFNEKQIDIPLKEFPFHRYLSDYWLGNTSGQDDYDQQPKQTGQSYEIKVNNTEHNEDAFNTVYYWLATDKLKKVNLDTVIGTYDKRYFCNARRLTELPYQLLQLGSDSVQDLLKHVIFSFDFMLAKLLLGLRPNDVITEFYYLRQLNQLRTNDEITYLLNLLRSLSTKLSLVPTLLSVELAGRIGHLVNSEYTYIGRQLLTSIDCDSSKVNCLLPLLSICYTPPLQPELLNVKYKNNETKFFSSITEMQQQEMQEVITISSDSRFLFTLTVSQMSKSNFDTCVNSNEVLINMWEVNSLTKSCSFSLGEWPNHIFHQAYMPTHQNQLVLLTYSTKAMNNAKSGILAVNLELGCVEGNLSVKHPIQLKILCITRFSILITQYGLKENDENRIVNQEYATVYSIPNLKPISGILSKVPLPFYLSPTDRICFGPSRWPIQSKTSVEKKRKQNSTDGLKEINSNSVQVRLKNALNDVVAWIKCPLAPATFQTNIRGETLFIGCKSLGQIYRFDLTMISNKEIRIIKPNMELNLYKNIKNVQIKSLSELSLEKQTTTSFLWDSDVMNILDQVRHQVSVKKLWMSPDEKYLAALYNANDYRLIIGIWQINSRLLIAGLQGYHSSEIRFGTDSTGSFLIHFVKSSNVQTWIELAELNVIQQTQLISNVNMNRPLTNTSKSSTNLLVKIHRILAFKTSIDEAYFIRGGSLIIVTNGGIILTSVNVLILGSKNQGPMALTPIGRKLSRVNYHSELDIVYSTEIDNQQLFSYYNLLTQKIISVECTKIDQQVGFMNNYENDFLITPILEDTPCERHISSDGKRLALVYRVKSIVNDNKSDDLSKVNYSERNNEAKEYRKPKLPNINYFTSLQEKDNSSSGMGYDQTVIRLYDLDNKLSGTGLRCQISIIGEFIFHMSTKYGIYTLKPDHASNTKLSSFRDPLIINSTKDDQNKTSVTKFDDKPQALLSRYASTNGRFLGYSFLQHPVIKGTQIIFNDRYLVLCCGEHGQWIRILEAPDFNKLLYEVNLHKLLKEQDDFCRTPSVQRLFTCQAQPTKVIVQYVWLDQENSTFNVTVLDLKKKQNSELIISQMSIVDKLIDVSSDGTYGIDANLRLINFQNGNTSALLNSCNLIPGTQNEPTVLCAQFTPDKLYIVSVLYSLEYHNAWLVIIHNNKIHNNYPVIGRALLTPIDEIIPSCSTESSELPSIKIQLGYNGRLVVVKLDTAKEFKLFTIRKQIKYLNVAHSTANERIKHLLPINVTTVDENNAWSNRQKKAKYLDELITRFAESLSIKTIPFGVDSDFNDYSNDDNDDDDIDENNSNDALIDFSKYGFDFTFNNNLQNQMYSKANNITSTDIIKC</sequence>
<organism evidence="2 3">
    <name type="scientific">Schistosoma japonicum</name>
    <name type="common">Blood fluke</name>
    <dbReference type="NCBI Taxonomy" id="6182"/>
    <lineage>
        <taxon>Eukaryota</taxon>
        <taxon>Metazoa</taxon>
        <taxon>Spiralia</taxon>
        <taxon>Lophotrochozoa</taxon>
        <taxon>Platyhelminthes</taxon>
        <taxon>Trematoda</taxon>
        <taxon>Digenea</taxon>
        <taxon>Strigeidida</taxon>
        <taxon>Schistosomatoidea</taxon>
        <taxon>Schistosomatidae</taxon>
        <taxon>Schistosoma</taxon>
    </lineage>
</organism>
<dbReference type="Gene3D" id="3.40.50.300">
    <property type="entry name" value="P-loop containing nucleotide triphosphate hydrolases"/>
    <property type="match status" value="1"/>
</dbReference>
<dbReference type="InterPro" id="IPR027417">
    <property type="entry name" value="P-loop_NTPase"/>
</dbReference>
<dbReference type="EMBL" id="SKCS01000398">
    <property type="protein sequence ID" value="TNN09139.1"/>
    <property type="molecule type" value="Genomic_DNA"/>
</dbReference>
<keyword evidence="3" id="KW-1185">Reference proteome</keyword>
<dbReference type="GO" id="GO:0005524">
    <property type="term" value="F:ATP binding"/>
    <property type="evidence" value="ECO:0007669"/>
    <property type="project" value="InterPro"/>
</dbReference>
<dbReference type="Pfam" id="PF01637">
    <property type="entry name" value="ATPase_2"/>
    <property type="match status" value="1"/>
</dbReference>
<reference evidence="2 3" key="1">
    <citation type="submission" date="2019-03" db="EMBL/GenBank/DDBJ databases">
        <title>An improved genome assembly of the fluke Schistosoma japonicum.</title>
        <authorList>
            <person name="Hu W."/>
            <person name="Luo F."/>
            <person name="Yin M."/>
            <person name="Mo X."/>
            <person name="Sun C."/>
            <person name="Wu Q."/>
            <person name="Zhu B."/>
            <person name="Xiang M."/>
            <person name="Wang J."/>
            <person name="Wang Y."/>
            <person name="Zhang T."/>
            <person name="Xu B."/>
            <person name="Zheng H."/>
            <person name="Feng Z."/>
        </authorList>
    </citation>
    <scope>NUCLEOTIDE SEQUENCE [LARGE SCALE GENOMIC DNA]</scope>
    <source>
        <strain evidence="2">HuSjv2</strain>
        <tissue evidence="2">Worms</tissue>
    </source>
</reference>
<proteinExistence type="predicted"/>
<dbReference type="InterPro" id="IPR052752">
    <property type="entry name" value="NACHT-WD_repeat"/>
</dbReference>
<evidence type="ECO:0000259" key="1">
    <source>
        <dbReference type="Pfam" id="PF01637"/>
    </source>
</evidence>
<evidence type="ECO:0000313" key="2">
    <source>
        <dbReference type="EMBL" id="TNN09139.1"/>
    </source>
</evidence>
<dbReference type="SUPFAM" id="SSF52540">
    <property type="entry name" value="P-loop containing nucleoside triphosphate hydrolases"/>
    <property type="match status" value="1"/>
</dbReference>
<dbReference type="PANTHER" id="PTHR19871">
    <property type="entry name" value="BETA TRANSDUCIN-RELATED PROTEIN"/>
    <property type="match status" value="1"/>
</dbReference>
<dbReference type="InterPro" id="IPR011579">
    <property type="entry name" value="ATPase_dom"/>
</dbReference>
<dbReference type="Proteomes" id="UP000311919">
    <property type="component" value="Unassembled WGS sequence"/>
</dbReference>
<feature type="domain" description="ATPase" evidence="1">
    <location>
        <begin position="373"/>
        <end position="526"/>
    </location>
</feature>
<accession>A0A4Z2CY30</accession>
<name>A0A4Z2CY30_SCHJA</name>
<dbReference type="PANTHER" id="PTHR19871:SF14">
    <property type="entry name" value="DUF4062 DOMAIN-CONTAINING PROTEIN"/>
    <property type="match status" value="1"/>
</dbReference>
<dbReference type="STRING" id="6182.A0A4Z2CY30"/>
<comment type="caution">
    <text evidence="2">The sequence shown here is derived from an EMBL/GenBank/DDBJ whole genome shotgun (WGS) entry which is preliminary data.</text>
</comment>
<dbReference type="OrthoDB" id="6244131at2759"/>